<dbReference type="SUPFAM" id="SSF52540">
    <property type="entry name" value="P-loop containing nucleoside triphosphate hydrolases"/>
    <property type="match status" value="1"/>
</dbReference>
<name>A0A7R7HUU5_9ACTN</name>
<dbReference type="InterPro" id="IPR001867">
    <property type="entry name" value="OmpR/PhoB-type_DNA-bd"/>
</dbReference>
<evidence type="ECO:0000256" key="3">
    <source>
        <dbReference type="ARBA" id="ARBA00023125"/>
    </source>
</evidence>
<dbReference type="SUPFAM" id="SSF46894">
    <property type="entry name" value="C-terminal effector domain of the bipartite response regulators"/>
    <property type="match status" value="1"/>
</dbReference>
<feature type="compositionally biased region" description="Low complexity" evidence="5">
    <location>
        <begin position="312"/>
        <end position="335"/>
    </location>
</feature>
<evidence type="ECO:0000256" key="4">
    <source>
        <dbReference type="ARBA" id="ARBA00023163"/>
    </source>
</evidence>
<accession>A0A7R7HUU5</accession>
<proteinExistence type="inferred from homology"/>
<dbReference type="InterPro" id="IPR011990">
    <property type="entry name" value="TPR-like_helical_dom_sf"/>
</dbReference>
<dbReference type="InterPro" id="IPR016032">
    <property type="entry name" value="Sig_transdc_resp-reg_C-effctor"/>
</dbReference>
<feature type="compositionally biased region" description="Gly residues" evidence="5">
    <location>
        <begin position="336"/>
        <end position="345"/>
    </location>
</feature>
<dbReference type="GO" id="GO:0000160">
    <property type="term" value="P:phosphorelay signal transduction system"/>
    <property type="evidence" value="ECO:0007669"/>
    <property type="project" value="InterPro"/>
</dbReference>
<dbReference type="GO" id="GO:0006355">
    <property type="term" value="P:regulation of DNA-templated transcription"/>
    <property type="evidence" value="ECO:0007669"/>
    <property type="project" value="InterPro"/>
</dbReference>
<dbReference type="Gene3D" id="1.10.10.10">
    <property type="entry name" value="Winged helix-like DNA-binding domain superfamily/Winged helix DNA-binding domain"/>
    <property type="match status" value="1"/>
</dbReference>
<dbReference type="CDD" id="cd15831">
    <property type="entry name" value="BTAD"/>
    <property type="match status" value="1"/>
</dbReference>
<organism evidence="8 9">
    <name type="scientific">Actinocatenispora thailandica</name>
    <dbReference type="NCBI Taxonomy" id="227318"/>
    <lineage>
        <taxon>Bacteria</taxon>
        <taxon>Bacillati</taxon>
        <taxon>Actinomycetota</taxon>
        <taxon>Actinomycetes</taxon>
        <taxon>Micromonosporales</taxon>
        <taxon>Micromonosporaceae</taxon>
        <taxon>Actinocatenispora</taxon>
    </lineage>
</organism>
<evidence type="ECO:0008006" key="10">
    <source>
        <dbReference type="Google" id="ProtNLM"/>
    </source>
</evidence>
<dbReference type="PANTHER" id="PTHR35807:SF1">
    <property type="entry name" value="TRANSCRIPTIONAL REGULATOR REDD"/>
    <property type="match status" value="1"/>
</dbReference>
<feature type="region of interest" description="Disordered" evidence="5">
    <location>
        <begin position="312"/>
        <end position="346"/>
    </location>
</feature>
<dbReference type="InterPro" id="IPR036388">
    <property type="entry name" value="WH-like_DNA-bd_sf"/>
</dbReference>
<keyword evidence="3" id="KW-0238">DNA-binding</keyword>
<dbReference type="SMART" id="SM01043">
    <property type="entry name" value="BTAD"/>
    <property type="match status" value="1"/>
</dbReference>
<keyword evidence="2" id="KW-0805">Transcription regulation</keyword>
<evidence type="ECO:0000256" key="5">
    <source>
        <dbReference type="SAM" id="MobiDB-lite"/>
    </source>
</evidence>
<dbReference type="RefSeq" id="WP_203960326.1">
    <property type="nucleotide sequence ID" value="NZ_AP023355.1"/>
</dbReference>
<keyword evidence="4" id="KW-0804">Transcription</keyword>
<dbReference type="PRINTS" id="PR00364">
    <property type="entry name" value="DISEASERSIST"/>
</dbReference>
<evidence type="ECO:0000313" key="9">
    <source>
        <dbReference type="Proteomes" id="UP000611640"/>
    </source>
</evidence>
<sequence length="690" mass="70847">MTAPPPEHRGAGPVAARVLGPVEVRVDGAVVPTGPPKQRALLALLLLWPGELVSTGSMIRELWDGRPPRSAPANLRTYLGRIRTALGGARDRLVARPDGQLLRLDPGELDLTRFAAAAARGRAAAAGGEPRVAAGYLAAAVGLWRGRVAEDVPAGPVSGPRRAQLAEDLVAAREDLLDARLASGETDGAIRTQLRALVAAEPLRERGWALLLTALARAGDTAGALDAYARARATLVAELGIEPGPELRRLHRAVLDGTAVPSRPAPRPTGLRPAVLVAGHRTAADAVPPRAPGRLPASDLLVVPDGLAVGGRPAAPGRLPAAGGPADPERAAGPAAGAGAGGAAGRRGRARRLRWLPPDAGRFVGRTAELDALTGGYQRGAAVLAVTGGAGVGKTALAVHWAHRVAGRFPGGALHADLRGYAPGPPADPATVLAGLLRQAGAAVADVPPDLAGRAALWRELLTDRHCLLVLDNARDDEQVRALLPGTGVTVVTSRDRLPRLVVHDAAQRIVVGALPAADAAEVLTAGLCPGTVGPAEVTALVSLCAGVPLALRLVAERLGRPGAPPAVDLIERLGPPADRLAALRSDDDTDLTARLSWSDRTLPAPARELLRLLGMAPRGGFGAVAAAALAGVPLDRAVEQLDRLARVHLVEERPDGTYRLPELVAGYAAAQLRADPVHAWRPAAAALAG</sequence>
<dbReference type="SMART" id="SM00862">
    <property type="entry name" value="Trans_reg_C"/>
    <property type="match status" value="1"/>
</dbReference>
<dbReference type="Gene3D" id="1.25.40.10">
    <property type="entry name" value="Tetratricopeptide repeat domain"/>
    <property type="match status" value="1"/>
</dbReference>
<dbReference type="Proteomes" id="UP000611640">
    <property type="component" value="Chromosome"/>
</dbReference>
<evidence type="ECO:0000259" key="7">
    <source>
        <dbReference type="SMART" id="SM01043"/>
    </source>
</evidence>
<dbReference type="SUPFAM" id="SSF48452">
    <property type="entry name" value="TPR-like"/>
    <property type="match status" value="1"/>
</dbReference>
<dbReference type="PANTHER" id="PTHR35807">
    <property type="entry name" value="TRANSCRIPTIONAL REGULATOR REDD-RELATED"/>
    <property type="match status" value="1"/>
</dbReference>
<keyword evidence="9" id="KW-1185">Reference proteome</keyword>
<dbReference type="InterPro" id="IPR027417">
    <property type="entry name" value="P-loop_NTPase"/>
</dbReference>
<comment type="similarity">
    <text evidence="1">Belongs to the AfsR/DnrI/RedD regulatory family.</text>
</comment>
<dbReference type="Gene3D" id="3.40.50.300">
    <property type="entry name" value="P-loop containing nucleotide triphosphate hydrolases"/>
    <property type="match status" value="1"/>
</dbReference>
<evidence type="ECO:0000256" key="1">
    <source>
        <dbReference type="ARBA" id="ARBA00005820"/>
    </source>
</evidence>
<dbReference type="KEGG" id="atl:Athai_09450"/>
<protein>
    <recommendedName>
        <fullName evidence="10">AfsR family transcriptional regulator</fullName>
    </recommendedName>
</protein>
<feature type="domain" description="Bacterial transcriptional activator" evidence="7">
    <location>
        <begin position="109"/>
        <end position="255"/>
    </location>
</feature>
<gene>
    <name evidence="8" type="ORF">Athai_09450</name>
</gene>
<evidence type="ECO:0000313" key="8">
    <source>
        <dbReference type="EMBL" id="BCJ33442.1"/>
    </source>
</evidence>
<feature type="domain" description="OmpR/PhoB-type" evidence="6">
    <location>
        <begin position="28"/>
        <end position="102"/>
    </location>
</feature>
<dbReference type="InterPro" id="IPR005158">
    <property type="entry name" value="BTAD"/>
</dbReference>
<dbReference type="AlphaFoldDB" id="A0A7R7HUU5"/>
<dbReference type="InterPro" id="IPR051677">
    <property type="entry name" value="AfsR-DnrI-RedD_regulator"/>
</dbReference>
<evidence type="ECO:0000256" key="2">
    <source>
        <dbReference type="ARBA" id="ARBA00023015"/>
    </source>
</evidence>
<evidence type="ECO:0000259" key="6">
    <source>
        <dbReference type="SMART" id="SM00862"/>
    </source>
</evidence>
<dbReference type="GO" id="GO:0003677">
    <property type="term" value="F:DNA binding"/>
    <property type="evidence" value="ECO:0007669"/>
    <property type="project" value="UniProtKB-KW"/>
</dbReference>
<reference evidence="8 9" key="1">
    <citation type="submission" date="2020-08" db="EMBL/GenBank/DDBJ databases">
        <title>Whole genome shotgun sequence of Actinocatenispora thailandica NBRC 105041.</title>
        <authorList>
            <person name="Komaki H."/>
            <person name="Tamura T."/>
        </authorList>
    </citation>
    <scope>NUCLEOTIDE SEQUENCE [LARGE SCALE GENOMIC DNA]</scope>
    <source>
        <strain evidence="8 9">NBRC 105041</strain>
    </source>
</reference>
<dbReference type="Pfam" id="PF03704">
    <property type="entry name" value="BTAD"/>
    <property type="match status" value="1"/>
</dbReference>
<dbReference type="EMBL" id="AP023355">
    <property type="protein sequence ID" value="BCJ33442.1"/>
    <property type="molecule type" value="Genomic_DNA"/>
</dbReference>